<name>A0ABU6XGC6_9FABA</name>
<evidence type="ECO:0000313" key="4">
    <source>
        <dbReference type="Proteomes" id="UP001341840"/>
    </source>
</evidence>
<sequence length="154" mass="17310">MYPPRREESPLTPPPAPTSWKRAADDFSVDPKRSRPSEVCAMDHSFDASKFIGSNLLGPRAQEQLQDFIPMEKRNCRVAQLTGDLKSLSLQKGKAEEEKAEAVQVKLKAEGDLKFANARLKLFEEEKVAEVERLQIESAGLISEVERLRGQKES</sequence>
<dbReference type="EMBL" id="JASCZI010211807">
    <property type="protein sequence ID" value="MED6196851.1"/>
    <property type="molecule type" value="Genomic_DNA"/>
</dbReference>
<keyword evidence="1" id="KW-0175">Coiled coil</keyword>
<accession>A0ABU6XGC6</accession>
<organism evidence="3 4">
    <name type="scientific">Stylosanthes scabra</name>
    <dbReference type="NCBI Taxonomy" id="79078"/>
    <lineage>
        <taxon>Eukaryota</taxon>
        <taxon>Viridiplantae</taxon>
        <taxon>Streptophyta</taxon>
        <taxon>Embryophyta</taxon>
        <taxon>Tracheophyta</taxon>
        <taxon>Spermatophyta</taxon>
        <taxon>Magnoliopsida</taxon>
        <taxon>eudicotyledons</taxon>
        <taxon>Gunneridae</taxon>
        <taxon>Pentapetalae</taxon>
        <taxon>rosids</taxon>
        <taxon>fabids</taxon>
        <taxon>Fabales</taxon>
        <taxon>Fabaceae</taxon>
        <taxon>Papilionoideae</taxon>
        <taxon>50 kb inversion clade</taxon>
        <taxon>dalbergioids sensu lato</taxon>
        <taxon>Dalbergieae</taxon>
        <taxon>Pterocarpus clade</taxon>
        <taxon>Stylosanthes</taxon>
    </lineage>
</organism>
<proteinExistence type="predicted"/>
<comment type="caution">
    <text evidence="3">The sequence shown here is derived from an EMBL/GenBank/DDBJ whole genome shotgun (WGS) entry which is preliminary data.</text>
</comment>
<keyword evidence="4" id="KW-1185">Reference proteome</keyword>
<dbReference type="Proteomes" id="UP001341840">
    <property type="component" value="Unassembled WGS sequence"/>
</dbReference>
<protein>
    <submittedName>
        <fullName evidence="3">Uncharacterized protein</fullName>
    </submittedName>
</protein>
<feature type="compositionally biased region" description="Basic and acidic residues" evidence="2">
    <location>
        <begin position="22"/>
        <end position="36"/>
    </location>
</feature>
<reference evidence="3 4" key="1">
    <citation type="journal article" date="2023" name="Plants (Basel)">
        <title>Bridging the Gap: Combining Genomics and Transcriptomics Approaches to Understand Stylosanthes scabra, an Orphan Legume from the Brazilian Caatinga.</title>
        <authorList>
            <person name="Ferreira-Neto J.R.C."/>
            <person name="da Silva M.D."/>
            <person name="Binneck E."/>
            <person name="de Melo N.F."/>
            <person name="da Silva R.H."/>
            <person name="de Melo A.L.T.M."/>
            <person name="Pandolfi V."/>
            <person name="Bustamante F.O."/>
            <person name="Brasileiro-Vidal A.C."/>
            <person name="Benko-Iseppon A.M."/>
        </authorList>
    </citation>
    <scope>NUCLEOTIDE SEQUENCE [LARGE SCALE GENOMIC DNA]</scope>
    <source>
        <tissue evidence="3">Leaves</tissue>
    </source>
</reference>
<evidence type="ECO:0000313" key="3">
    <source>
        <dbReference type="EMBL" id="MED6196851.1"/>
    </source>
</evidence>
<feature type="region of interest" description="Disordered" evidence="2">
    <location>
        <begin position="1"/>
        <end position="36"/>
    </location>
</feature>
<evidence type="ECO:0000256" key="2">
    <source>
        <dbReference type="SAM" id="MobiDB-lite"/>
    </source>
</evidence>
<feature type="coiled-coil region" evidence="1">
    <location>
        <begin position="78"/>
        <end position="151"/>
    </location>
</feature>
<evidence type="ECO:0000256" key="1">
    <source>
        <dbReference type="SAM" id="Coils"/>
    </source>
</evidence>
<gene>
    <name evidence="3" type="ORF">PIB30_051131</name>
</gene>